<evidence type="ECO:0000256" key="4">
    <source>
        <dbReference type="ARBA" id="ARBA00019403"/>
    </source>
</evidence>
<reference evidence="13" key="2">
    <citation type="journal article" date="2021" name="PeerJ">
        <title>Extensive microbial diversity within the chicken gut microbiome revealed by metagenomics and culture.</title>
        <authorList>
            <person name="Gilroy R."/>
            <person name="Ravi A."/>
            <person name="Getino M."/>
            <person name="Pursley I."/>
            <person name="Horton D.L."/>
            <person name="Alikhan N.F."/>
            <person name="Baker D."/>
            <person name="Gharbi K."/>
            <person name="Hall N."/>
            <person name="Watson M."/>
            <person name="Adriaenssens E.M."/>
            <person name="Foster-Nyarko E."/>
            <person name="Jarju S."/>
            <person name="Secka A."/>
            <person name="Antonio M."/>
            <person name="Oren A."/>
            <person name="Chaudhuri R.R."/>
            <person name="La Ragione R."/>
            <person name="Hildebrand F."/>
            <person name="Pallen M.J."/>
        </authorList>
    </citation>
    <scope>NUCLEOTIDE SEQUENCE</scope>
    <source>
        <strain evidence="13">10192</strain>
    </source>
</reference>
<dbReference type="GO" id="GO:0046872">
    <property type="term" value="F:metal ion binding"/>
    <property type="evidence" value="ECO:0007669"/>
    <property type="project" value="UniProtKB-KW"/>
</dbReference>
<dbReference type="EC" id="3.2.2.27" evidence="3"/>
<comment type="similarity">
    <text evidence="2">Belongs to the uracil-DNA glycosylase (UDG) superfamily. Type 4 (UDGa) family.</text>
</comment>
<evidence type="ECO:0000256" key="10">
    <source>
        <dbReference type="ARBA" id="ARBA00023014"/>
    </source>
</evidence>
<dbReference type="SUPFAM" id="SSF52141">
    <property type="entry name" value="Uracil-DNA glycosylase-like"/>
    <property type="match status" value="1"/>
</dbReference>
<organism evidence="13 14">
    <name type="scientific">Candidatus Scatousia excrementipullorum</name>
    <dbReference type="NCBI Taxonomy" id="2840936"/>
    <lineage>
        <taxon>Bacteria</taxon>
        <taxon>Candidatus Scatousia</taxon>
    </lineage>
</organism>
<keyword evidence="11" id="KW-0234">DNA repair</keyword>
<evidence type="ECO:0000313" key="13">
    <source>
        <dbReference type="EMBL" id="MBO8431543.1"/>
    </source>
</evidence>
<evidence type="ECO:0000256" key="2">
    <source>
        <dbReference type="ARBA" id="ARBA00006521"/>
    </source>
</evidence>
<gene>
    <name evidence="13" type="ORF">IAC76_09175</name>
</gene>
<dbReference type="GO" id="GO:0004844">
    <property type="term" value="F:uracil DNA N-glycosylase activity"/>
    <property type="evidence" value="ECO:0007669"/>
    <property type="project" value="UniProtKB-EC"/>
</dbReference>
<dbReference type="SMART" id="SM00987">
    <property type="entry name" value="UreE_C"/>
    <property type="match status" value="1"/>
</dbReference>
<keyword evidence="7" id="KW-0227">DNA damage</keyword>
<evidence type="ECO:0000313" key="14">
    <source>
        <dbReference type="Proteomes" id="UP000823632"/>
    </source>
</evidence>
<evidence type="ECO:0000256" key="11">
    <source>
        <dbReference type="ARBA" id="ARBA00023204"/>
    </source>
</evidence>
<dbReference type="CDD" id="cd10030">
    <property type="entry name" value="UDG-F4_TTUDGA_SPO1dp_like"/>
    <property type="match status" value="1"/>
</dbReference>
<evidence type="ECO:0000256" key="6">
    <source>
        <dbReference type="ARBA" id="ARBA00022723"/>
    </source>
</evidence>
<keyword evidence="9" id="KW-0408">Iron</keyword>
<keyword evidence="6" id="KW-0479">Metal-binding</keyword>
<dbReference type="GO" id="GO:0051539">
    <property type="term" value="F:4 iron, 4 sulfur cluster binding"/>
    <property type="evidence" value="ECO:0007669"/>
    <property type="project" value="UniProtKB-KW"/>
</dbReference>
<dbReference type="AlphaFoldDB" id="A0A9D9H1L2"/>
<keyword evidence="10" id="KW-0411">Iron-sulfur</keyword>
<dbReference type="NCBIfam" id="TIGR00758">
    <property type="entry name" value="UDG_fam4"/>
    <property type="match status" value="1"/>
</dbReference>
<evidence type="ECO:0000256" key="3">
    <source>
        <dbReference type="ARBA" id="ARBA00012030"/>
    </source>
</evidence>
<dbReference type="GO" id="GO:0006281">
    <property type="term" value="P:DNA repair"/>
    <property type="evidence" value="ECO:0007669"/>
    <property type="project" value="UniProtKB-KW"/>
</dbReference>
<dbReference type="InterPro" id="IPR051536">
    <property type="entry name" value="UDG_Type-4/5"/>
</dbReference>
<evidence type="ECO:0000259" key="12">
    <source>
        <dbReference type="SMART" id="SM00986"/>
    </source>
</evidence>
<sequence>MSIEEDLEDVRQMCQYCDKCELAKTRTNIVFSGGVPNHKMMLIGEAPGFYEDKQGEPFVGKAGQLLDKIFASVGLSRQKDVYICNTLKCRPPDNRDPLPEEKEACRAFLDAQIEILKPRIILLCGKVALSSMLNTNVGITKVRGKWFEGPFGSKMMPIFHPSYLLRNDSHEKGSPKWLMWQDIQEVKKAYDALTE</sequence>
<comment type="caution">
    <text evidence="13">The sequence shown here is derived from an EMBL/GenBank/DDBJ whole genome shotgun (WGS) entry which is preliminary data.</text>
</comment>
<dbReference type="PANTHER" id="PTHR33693:SF1">
    <property type="entry name" value="TYPE-4 URACIL-DNA GLYCOSYLASE"/>
    <property type="match status" value="1"/>
</dbReference>
<proteinExistence type="inferred from homology"/>
<evidence type="ECO:0000256" key="9">
    <source>
        <dbReference type="ARBA" id="ARBA00023004"/>
    </source>
</evidence>
<comment type="catalytic activity">
    <reaction evidence="1">
        <text>Hydrolyzes single-stranded DNA or mismatched double-stranded DNA and polynucleotides, releasing free uracil.</text>
        <dbReference type="EC" id="3.2.2.27"/>
    </reaction>
</comment>
<evidence type="ECO:0000256" key="1">
    <source>
        <dbReference type="ARBA" id="ARBA00001400"/>
    </source>
</evidence>
<dbReference type="InterPro" id="IPR005122">
    <property type="entry name" value="Uracil-DNA_glycosylase-like"/>
</dbReference>
<keyword evidence="8" id="KW-0378">Hydrolase</keyword>
<dbReference type="Proteomes" id="UP000823632">
    <property type="component" value="Unassembled WGS sequence"/>
</dbReference>
<evidence type="ECO:0000256" key="7">
    <source>
        <dbReference type="ARBA" id="ARBA00022763"/>
    </source>
</evidence>
<accession>A0A9D9H1L2</accession>
<protein>
    <recommendedName>
        <fullName evidence="4">Type-4 uracil-DNA glycosylase</fullName>
        <ecNumber evidence="3">3.2.2.27</ecNumber>
    </recommendedName>
</protein>
<dbReference type="InterPro" id="IPR005273">
    <property type="entry name" value="Ura-DNA_glyco_family4"/>
</dbReference>
<dbReference type="SMART" id="SM00986">
    <property type="entry name" value="UDG"/>
    <property type="match status" value="1"/>
</dbReference>
<name>A0A9D9H1L2_9BACT</name>
<dbReference type="Gene3D" id="3.40.470.10">
    <property type="entry name" value="Uracil-DNA glycosylase-like domain"/>
    <property type="match status" value="1"/>
</dbReference>
<feature type="domain" description="Uracil-DNA glycosylase-like" evidence="12">
    <location>
        <begin position="31"/>
        <end position="184"/>
    </location>
</feature>
<reference evidence="13" key="1">
    <citation type="submission" date="2020-10" db="EMBL/GenBank/DDBJ databases">
        <authorList>
            <person name="Gilroy R."/>
        </authorList>
    </citation>
    <scope>NUCLEOTIDE SEQUENCE</scope>
    <source>
        <strain evidence="13">10192</strain>
    </source>
</reference>
<dbReference type="PANTHER" id="PTHR33693">
    <property type="entry name" value="TYPE-5 URACIL-DNA GLYCOSYLASE"/>
    <property type="match status" value="1"/>
</dbReference>
<evidence type="ECO:0000256" key="8">
    <source>
        <dbReference type="ARBA" id="ARBA00022801"/>
    </source>
</evidence>
<evidence type="ECO:0000256" key="5">
    <source>
        <dbReference type="ARBA" id="ARBA00022485"/>
    </source>
</evidence>
<dbReference type="Pfam" id="PF03167">
    <property type="entry name" value="UDG"/>
    <property type="match status" value="1"/>
</dbReference>
<dbReference type="EMBL" id="JADIND010000202">
    <property type="protein sequence ID" value="MBO8431543.1"/>
    <property type="molecule type" value="Genomic_DNA"/>
</dbReference>
<keyword evidence="5" id="KW-0004">4Fe-4S</keyword>
<dbReference type="InterPro" id="IPR036895">
    <property type="entry name" value="Uracil-DNA_glycosylase-like_sf"/>
</dbReference>